<feature type="compositionally biased region" description="Basic and acidic residues" evidence="5">
    <location>
        <begin position="345"/>
        <end position="356"/>
    </location>
</feature>
<dbReference type="GO" id="GO:0007064">
    <property type="term" value="P:mitotic sister chromatid cohesion"/>
    <property type="evidence" value="ECO:0007669"/>
    <property type="project" value="TreeGrafter"/>
</dbReference>
<evidence type="ECO:0000259" key="7">
    <source>
        <dbReference type="Pfam" id="PF04825"/>
    </source>
</evidence>
<gene>
    <name evidence="8" type="ORF">PHACADRAFT_134200</name>
</gene>
<evidence type="ECO:0000256" key="2">
    <source>
        <dbReference type="ARBA" id="ARBA00009870"/>
    </source>
</evidence>
<dbReference type="GO" id="GO:0003682">
    <property type="term" value="F:chromatin binding"/>
    <property type="evidence" value="ECO:0007669"/>
    <property type="project" value="TreeGrafter"/>
</dbReference>
<protein>
    <recommendedName>
        <fullName evidence="10">Rad21/Rec8-like protein N-terminal domain-containing protein</fullName>
    </recommendedName>
</protein>
<evidence type="ECO:0008006" key="10">
    <source>
        <dbReference type="Google" id="ProtNLM"/>
    </source>
</evidence>
<dbReference type="EMBL" id="JH930468">
    <property type="protein sequence ID" value="EKM61062.1"/>
    <property type="molecule type" value="Genomic_DNA"/>
</dbReference>
<dbReference type="InterPro" id="IPR036390">
    <property type="entry name" value="WH_DNA-bd_sf"/>
</dbReference>
<dbReference type="GeneID" id="18908291"/>
<evidence type="ECO:0000313" key="9">
    <source>
        <dbReference type="Proteomes" id="UP000008370"/>
    </source>
</evidence>
<dbReference type="GO" id="GO:0030892">
    <property type="term" value="C:mitotic cohesin complex"/>
    <property type="evidence" value="ECO:0007669"/>
    <property type="project" value="TreeGrafter"/>
</dbReference>
<dbReference type="OrthoDB" id="10071381at2759"/>
<dbReference type="Proteomes" id="UP000008370">
    <property type="component" value="Unassembled WGS sequence"/>
</dbReference>
<dbReference type="Gene3D" id="1.10.10.580">
    <property type="entry name" value="Structural maintenance of chromosome 1. Chain E"/>
    <property type="match status" value="1"/>
</dbReference>
<proteinExistence type="inferred from homology"/>
<feature type="region of interest" description="Disordered" evidence="5">
    <location>
        <begin position="450"/>
        <end position="479"/>
    </location>
</feature>
<evidence type="ECO:0000256" key="3">
    <source>
        <dbReference type="ARBA" id="ARBA00023242"/>
    </source>
</evidence>
<feature type="domain" description="Rad21/Rec8-like protein N-terminal" evidence="7">
    <location>
        <begin position="1"/>
        <end position="98"/>
    </location>
</feature>
<sequence>MFFTTELLSRRDSGFGLLWLAATLGAKSSFRKLPRRSVMTADISELCTLIAEPVEPLALRLSSNLMIGVARVYKVKQEILLTDVTTCFNTLKKVTQDMYAVSSAAAQLQMGQPSVRPDLVTAVPDPTVAFALDFDHLFRGWDEPVNTQAGYANEEDESEEEYDPNKGRKAKKRGKAKASSISLAEQGRADLHTLQEDHSYLLSSSLDVALEEEGGAIPSSSQFGGFRFDDNFLDGVDLSGEIGEELARELGDAWGVSQRIEDEPLPTRDVEDVGMPAFDEGIDGQLQQEHALHEPGADAPVPGALSSTPLSGKGFVMPADNADNDDRFAMEGSVILPLSPLGSQVDRDSAVHDEQRKRPKKGKRVRLLLDARTELTNEELERARSSYLESQALLKRESEQKKAEKESARLIEEMIWGVPRGVAAPVLIDFWQENFRVQVAARSGRLHLITEGEPPKKRQRLENDITAPEDRQAYEPDRPMQDANLDIDLAWGGGGGGNEHAMQDEWNMDSRMRSSEEPGQGRRASRPPSAFGSQFEVDAVPARCYGSGSQRSNFFPWDNAAVSSSVSGVAAAAPGGSDRLSFTHADSRLRGSSIDKDSITAGVVPESPPSLRVSASHRDNVFEFDVPASIANAEDSQMSDASVMTLERNSFNFLEYAKMQLNAFPSATSSLNFSDVVPIEASTRHVAAAAFYHCLVLTTKDLLRVKQEEPYGEIEIVIR</sequence>
<dbReference type="InterPro" id="IPR039781">
    <property type="entry name" value="Rad21/Rec8-like"/>
</dbReference>
<feature type="coiled-coil region" evidence="4">
    <location>
        <begin position="377"/>
        <end position="413"/>
    </location>
</feature>
<feature type="region of interest" description="Disordered" evidence="5">
    <location>
        <begin position="148"/>
        <end position="181"/>
    </location>
</feature>
<feature type="region of interest" description="Disordered" evidence="5">
    <location>
        <begin position="340"/>
        <end position="363"/>
    </location>
</feature>
<feature type="region of interest" description="Disordered" evidence="5">
    <location>
        <begin position="510"/>
        <end position="533"/>
    </location>
</feature>
<comment type="subcellular location">
    <subcellularLocation>
        <location evidence="1">Nucleus</location>
    </subcellularLocation>
</comment>
<organism evidence="8 9">
    <name type="scientific">Phanerochaete carnosa (strain HHB-10118-sp)</name>
    <name type="common">White-rot fungus</name>
    <name type="synonym">Peniophora carnosa</name>
    <dbReference type="NCBI Taxonomy" id="650164"/>
    <lineage>
        <taxon>Eukaryota</taxon>
        <taxon>Fungi</taxon>
        <taxon>Dikarya</taxon>
        <taxon>Basidiomycota</taxon>
        <taxon>Agaricomycotina</taxon>
        <taxon>Agaricomycetes</taxon>
        <taxon>Polyporales</taxon>
        <taxon>Phanerochaetaceae</taxon>
        <taxon>Phanerochaete</taxon>
    </lineage>
</organism>
<comment type="similarity">
    <text evidence="2">Belongs to the rad21 family.</text>
</comment>
<accession>K5XDG0</accession>
<feature type="compositionally biased region" description="Basic and acidic residues" evidence="5">
    <location>
        <begin position="510"/>
        <end position="520"/>
    </location>
</feature>
<name>K5XDG0_PHACS</name>
<feature type="compositionally biased region" description="Basic residues" evidence="5">
    <location>
        <begin position="167"/>
        <end position="176"/>
    </location>
</feature>
<dbReference type="Pfam" id="PF04824">
    <property type="entry name" value="Rad21_Rec8"/>
    <property type="match status" value="1"/>
</dbReference>
<evidence type="ECO:0000256" key="4">
    <source>
        <dbReference type="SAM" id="Coils"/>
    </source>
</evidence>
<dbReference type="InterPro" id="IPR006909">
    <property type="entry name" value="Rad21/Rec8_C_eu"/>
</dbReference>
<dbReference type="PANTHER" id="PTHR12585:SF70">
    <property type="entry name" value="RAD21_REC8 N TERMINAL DOMAIN PROTEIN (AFU_ORTHOLOGUE AFUA_6G02900)"/>
    <property type="match status" value="1"/>
</dbReference>
<keyword evidence="9" id="KW-1185">Reference proteome</keyword>
<dbReference type="PANTHER" id="PTHR12585">
    <property type="entry name" value="SCC1 / RAD21 FAMILY MEMBER"/>
    <property type="match status" value="1"/>
</dbReference>
<feature type="compositionally biased region" description="Acidic residues" evidence="5">
    <location>
        <begin position="153"/>
        <end position="162"/>
    </location>
</feature>
<dbReference type="RefSeq" id="XP_007390496.1">
    <property type="nucleotide sequence ID" value="XM_007390434.1"/>
</dbReference>
<dbReference type="SUPFAM" id="SSF46785">
    <property type="entry name" value="Winged helix' DNA-binding domain"/>
    <property type="match status" value="1"/>
</dbReference>
<dbReference type="InterPro" id="IPR006910">
    <property type="entry name" value="Rad21_Rec8_N"/>
</dbReference>
<dbReference type="Pfam" id="PF04825">
    <property type="entry name" value="Rad21_Rec8_N"/>
    <property type="match status" value="1"/>
</dbReference>
<dbReference type="GO" id="GO:0005634">
    <property type="term" value="C:nucleus"/>
    <property type="evidence" value="ECO:0007669"/>
    <property type="project" value="UniProtKB-SubCell"/>
</dbReference>
<keyword evidence="4" id="KW-0175">Coiled coil</keyword>
<dbReference type="FunCoup" id="K5XDG0">
    <property type="interactions" value="46"/>
</dbReference>
<dbReference type="InterPro" id="IPR023093">
    <property type="entry name" value="ScpA-like_C"/>
</dbReference>
<dbReference type="KEGG" id="pco:PHACADRAFT_134200"/>
<reference evidence="8 9" key="1">
    <citation type="journal article" date="2012" name="BMC Genomics">
        <title>Comparative genomics of the white-rot fungi, Phanerochaete carnosa and P. chrysosporium, to elucidate the genetic basis of the distinct wood types they colonize.</title>
        <authorList>
            <person name="Suzuki H."/>
            <person name="MacDonald J."/>
            <person name="Syed K."/>
            <person name="Salamov A."/>
            <person name="Hori C."/>
            <person name="Aerts A."/>
            <person name="Henrissat B."/>
            <person name="Wiebenga A."/>
            <person name="vanKuyk P.A."/>
            <person name="Barry K."/>
            <person name="Lindquist E."/>
            <person name="LaButti K."/>
            <person name="Lapidus A."/>
            <person name="Lucas S."/>
            <person name="Coutinho P."/>
            <person name="Gong Y."/>
            <person name="Samejima M."/>
            <person name="Mahadevan R."/>
            <person name="Abou-Zaid M."/>
            <person name="de Vries R.P."/>
            <person name="Igarashi K."/>
            <person name="Yadav J.S."/>
            <person name="Grigoriev I.V."/>
            <person name="Master E.R."/>
        </authorList>
    </citation>
    <scope>NUCLEOTIDE SEQUENCE [LARGE SCALE GENOMIC DNA]</scope>
    <source>
        <strain evidence="8 9">HHB-10118-sp</strain>
    </source>
</reference>
<dbReference type="AlphaFoldDB" id="K5XDG0"/>
<dbReference type="HOGENOM" id="CLU_013328_0_0_1"/>
<evidence type="ECO:0000259" key="6">
    <source>
        <dbReference type="Pfam" id="PF04824"/>
    </source>
</evidence>
<evidence type="ECO:0000256" key="5">
    <source>
        <dbReference type="SAM" id="MobiDB-lite"/>
    </source>
</evidence>
<dbReference type="STRING" id="650164.K5XDG0"/>
<evidence type="ECO:0000313" key="8">
    <source>
        <dbReference type="EMBL" id="EKM61062.1"/>
    </source>
</evidence>
<dbReference type="InParanoid" id="K5XDG0"/>
<feature type="domain" description="Rad21/Rec8-like protein C-terminal eukaryotic" evidence="6">
    <location>
        <begin position="672"/>
        <end position="716"/>
    </location>
</feature>
<evidence type="ECO:0000256" key="1">
    <source>
        <dbReference type="ARBA" id="ARBA00004123"/>
    </source>
</evidence>
<keyword evidence="3" id="KW-0539">Nucleus</keyword>